<feature type="region of interest" description="Disordered" evidence="12">
    <location>
        <begin position="818"/>
        <end position="905"/>
    </location>
</feature>
<feature type="compositionally biased region" description="Basic and acidic residues" evidence="12">
    <location>
        <begin position="990"/>
        <end position="1000"/>
    </location>
</feature>
<name>A0A816CPS6_ADIRI</name>
<dbReference type="PROSITE" id="PS00108">
    <property type="entry name" value="PROTEIN_KINASE_ST"/>
    <property type="match status" value="1"/>
</dbReference>
<dbReference type="InterPro" id="IPR050236">
    <property type="entry name" value="Ser_Thr_kinase_AGC"/>
</dbReference>
<feature type="compositionally biased region" description="Polar residues" evidence="12">
    <location>
        <begin position="281"/>
        <end position="301"/>
    </location>
</feature>
<dbReference type="PANTHER" id="PTHR24356">
    <property type="entry name" value="SERINE/THREONINE-PROTEIN KINASE"/>
    <property type="match status" value="1"/>
</dbReference>
<keyword evidence="7" id="KW-0418">Kinase</keyword>
<dbReference type="EMBL" id="CAJNOR010007957">
    <property type="protein sequence ID" value="CAF1626140.1"/>
    <property type="molecule type" value="Genomic_DNA"/>
</dbReference>
<evidence type="ECO:0000259" key="14">
    <source>
        <dbReference type="PROSITE" id="PS51285"/>
    </source>
</evidence>
<dbReference type="PROSITE" id="PS51285">
    <property type="entry name" value="AGC_KINASE_CTER"/>
    <property type="match status" value="1"/>
</dbReference>
<dbReference type="PANTHER" id="PTHR24356:SF1">
    <property type="entry name" value="SERINE_THREONINE-PROTEIN KINASE GREATWALL"/>
    <property type="match status" value="1"/>
</dbReference>
<reference evidence="15" key="1">
    <citation type="submission" date="2021-02" db="EMBL/GenBank/DDBJ databases">
        <authorList>
            <person name="Nowell W R."/>
        </authorList>
    </citation>
    <scope>NUCLEOTIDE SEQUENCE</scope>
</reference>
<dbReference type="GO" id="GO:0004674">
    <property type="term" value="F:protein serine/threonine kinase activity"/>
    <property type="evidence" value="ECO:0007669"/>
    <property type="project" value="UniProtKB-KW"/>
</dbReference>
<evidence type="ECO:0000259" key="13">
    <source>
        <dbReference type="PROSITE" id="PS50011"/>
    </source>
</evidence>
<dbReference type="Proteomes" id="UP000663828">
    <property type="component" value="Unassembled WGS sequence"/>
</dbReference>
<feature type="region of interest" description="Disordered" evidence="12">
    <location>
        <begin position="281"/>
        <end position="304"/>
    </location>
</feature>
<evidence type="ECO:0000256" key="12">
    <source>
        <dbReference type="SAM" id="MobiDB-lite"/>
    </source>
</evidence>
<comment type="similarity">
    <text evidence="1">Belongs to the protein kinase superfamily. AGC Ser/Thr protein kinase family.</text>
</comment>
<evidence type="ECO:0000313" key="16">
    <source>
        <dbReference type="Proteomes" id="UP000663828"/>
    </source>
</evidence>
<dbReference type="PROSITE" id="PS50011">
    <property type="entry name" value="PROTEIN_KINASE_DOM"/>
    <property type="match status" value="1"/>
</dbReference>
<proteinExistence type="inferred from homology"/>
<feature type="region of interest" description="Disordered" evidence="12">
    <location>
        <begin position="974"/>
        <end position="1022"/>
    </location>
</feature>
<dbReference type="Gene3D" id="1.10.510.10">
    <property type="entry name" value="Transferase(Phosphotransferase) domain 1"/>
    <property type="match status" value="2"/>
</dbReference>
<accession>A0A816CPS6</accession>
<keyword evidence="5" id="KW-0808">Transferase</keyword>
<feature type="compositionally biased region" description="Basic and acidic residues" evidence="12">
    <location>
        <begin position="974"/>
        <end position="983"/>
    </location>
</feature>
<evidence type="ECO:0000256" key="9">
    <source>
        <dbReference type="ARBA" id="ARBA00033099"/>
    </source>
</evidence>
<organism evidence="15 16">
    <name type="scientific">Adineta ricciae</name>
    <name type="common">Rotifer</name>
    <dbReference type="NCBI Taxonomy" id="249248"/>
    <lineage>
        <taxon>Eukaryota</taxon>
        <taxon>Metazoa</taxon>
        <taxon>Spiralia</taxon>
        <taxon>Gnathifera</taxon>
        <taxon>Rotifera</taxon>
        <taxon>Eurotatoria</taxon>
        <taxon>Bdelloidea</taxon>
        <taxon>Adinetida</taxon>
        <taxon>Adinetidae</taxon>
        <taxon>Adineta</taxon>
    </lineage>
</organism>
<comment type="caution">
    <text evidence="15">The sequence shown here is derived from an EMBL/GenBank/DDBJ whole genome shotgun (WGS) entry which is preliminary data.</text>
</comment>
<evidence type="ECO:0000256" key="7">
    <source>
        <dbReference type="ARBA" id="ARBA00022777"/>
    </source>
</evidence>
<dbReference type="Gene3D" id="3.30.200.20">
    <property type="entry name" value="Phosphorylase Kinase, domain 1"/>
    <property type="match status" value="2"/>
</dbReference>
<feature type="domain" description="Protein kinase" evidence="13">
    <location>
        <begin position="22"/>
        <end position="539"/>
    </location>
</feature>
<evidence type="ECO:0000256" key="1">
    <source>
        <dbReference type="ARBA" id="ARBA00009903"/>
    </source>
</evidence>
<evidence type="ECO:0000256" key="8">
    <source>
        <dbReference type="ARBA" id="ARBA00022840"/>
    </source>
</evidence>
<evidence type="ECO:0000256" key="2">
    <source>
        <dbReference type="ARBA" id="ARBA00012513"/>
    </source>
</evidence>
<keyword evidence="4" id="KW-0723">Serine/threonine-protein kinase</keyword>
<dbReference type="InterPro" id="IPR008271">
    <property type="entry name" value="Ser/Thr_kinase_AS"/>
</dbReference>
<dbReference type="InterPro" id="IPR000961">
    <property type="entry name" value="AGC-kinase_C"/>
</dbReference>
<dbReference type="InterPro" id="IPR000719">
    <property type="entry name" value="Prot_kinase_dom"/>
</dbReference>
<dbReference type="GO" id="GO:0035556">
    <property type="term" value="P:intracellular signal transduction"/>
    <property type="evidence" value="ECO:0007669"/>
    <property type="project" value="TreeGrafter"/>
</dbReference>
<comment type="catalytic activity">
    <reaction evidence="11">
        <text>L-seryl-[protein] + ATP = O-phospho-L-seryl-[protein] + ADP + H(+)</text>
        <dbReference type="Rhea" id="RHEA:17989"/>
        <dbReference type="Rhea" id="RHEA-COMP:9863"/>
        <dbReference type="Rhea" id="RHEA-COMP:11604"/>
        <dbReference type="ChEBI" id="CHEBI:15378"/>
        <dbReference type="ChEBI" id="CHEBI:29999"/>
        <dbReference type="ChEBI" id="CHEBI:30616"/>
        <dbReference type="ChEBI" id="CHEBI:83421"/>
        <dbReference type="ChEBI" id="CHEBI:456216"/>
        <dbReference type="EC" id="2.7.11.1"/>
    </reaction>
</comment>
<feature type="compositionally biased region" description="Basic and acidic residues" evidence="12">
    <location>
        <begin position="1013"/>
        <end position="1022"/>
    </location>
</feature>
<dbReference type="Pfam" id="PF00069">
    <property type="entry name" value="Pkinase"/>
    <property type="match status" value="2"/>
</dbReference>
<dbReference type="SMART" id="SM00220">
    <property type="entry name" value="S_TKc"/>
    <property type="match status" value="1"/>
</dbReference>
<dbReference type="SUPFAM" id="SSF56112">
    <property type="entry name" value="Protein kinase-like (PK-like)"/>
    <property type="match status" value="1"/>
</dbReference>
<evidence type="ECO:0000256" key="10">
    <source>
        <dbReference type="ARBA" id="ARBA00047899"/>
    </source>
</evidence>
<comment type="catalytic activity">
    <reaction evidence="10">
        <text>L-threonyl-[protein] + ATP = O-phospho-L-threonyl-[protein] + ADP + H(+)</text>
        <dbReference type="Rhea" id="RHEA:46608"/>
        <dbReference type="Rhea" id="RHEA-COMP:11060"/>
        <dbReference type="Rhea" id="RHEA-COMP:11605"/>
        <dbReference type="ChEBI" id="CHEBI:15378"/>
        <dbReference type="ChEBI" id="CHEBI:30013"/>
        <dbReference type="ChEBI" id="CHEBI:30616"/>
        <dbReference type="ChEBI" id="CHEBI:61977"/>
        <dbReference type="ChEBI" id="CHEBI:456216"/>
        <dbReference type="EC" id="2.7.11.1"/>
    </reaction>
</comment>
<keyword evidence="16" id="KW-1185">Reference proteome</keyword>
<dbReference type="EC" id="2.7.11.1" evidence="2"/>
<evidence type="ECO:0000256" key="6">
    <source>
        <dbReference type="ARBA" id="ARBA00022741"/>
    </source>
</evidence>
<gene>
    <name evidence="15" type="ORF">XAT740_LOCUS50930</name>
</gene>
<evidence type="ECO:0000256" key="11">
    <source>
        <dbReference type="ARBA" id="ARBA00048679"/>
    </source>
</evidence>
<feature type="non-terminal residue" evidence="15">
    <location>
        <position position="1"/>
    </location>
</feature>
<keyword evidence="8" id="KW-0067">ATP-binding</keyword>
<keyword evidence="6" id="KW-0547">Nucleotide-binding</keyword>
<evidence type="ECO:0000256" key="4">
    <source>
        <dbReference type="ARBA" id="ARBA00022527"/>
    </source>
</evidence>
<dbReference type="GO" id="GO:0005634">
    <property type="term" value="C:nucleus"/>
    <property type="evidence" value="ECO:0007669"/>
    <property type="project" value="TreeGrafter"/>
</dbReference>
<feature type="domain" description="AGC-kinase C-terminal" evidence="14">
    <location>
        <begin position="540"/>
        <end position="622"/>
    </location>
</feature>
<sequence length="1022" mass="116630">MHSSPLMTTEKNKLQLPTIKDFHFLKTISRGGYGRVYLATKKTDENKIKYAIKVINKQDIRRKNLIDQILNERDALATLHSQFLVRLFYSLQSKEHIYLVMEYMIGGDLMSFLCIKHVLEQHEAQFYVAEIALALDYLHRKGVVHRDLKPDNVLISATGHIKLTDLGLSEIRNRRKVSVADVIGTPSVYKMRAFRTPGQIISLTSDFSFSSSESDSDPFHSSASIENIYSNNSSYRSYSSSRPIDCSLRVYRQALPACIPENEPLSFGNYDFDDTNSNHSSDFLFSSPNKRSSNTSQTIKQQPRIYPKTVSRLLASSPAHHNQYRLFRGIGRTITATTTVSSVCSSGSPCLSPIRCSIDGLEMNEDESNEKSVNNDDNANIIPIEDLPANQLSLPIDDSSLKSVCLAQNYSSGRILTDASIRSSSSKSPIHFNVSGPVLGTPDYLSPEILLQDENHTAAIDFWALGVCLYQFLVGVTPFTDESPRAIISNIVNYRLAWPGEDDDDNQLSDDAINAIKGLLQYDATSRFQLDDLKKEPFFNTIDWDNLSNLPAPFIPVPDDDSDTFYFAARNKAIGFDEESLDDIMIPIYRFHLDRRELSRLGEDDERSGFDDHTDIAYYNDRQEEEEEQQQKEPDPFEELEEFAPSVRIEANKFSMLCDHVENSLSEIDNSMFELLELKDTLLLQFLPPNVSTRITLVISRLYRAYSLSQIPLHELVRIVHLYSQPFDMKSVIMKKFYEGNEMKKRMLNAALQRLTLMEGNNKRYQQMRCISNWEKMYIQLALPRSNVRKWKFRLKTFRETSQLGYEHVIEWLNSSVPRPKSESDVLSKGESMGDEDELEDLDQLDSSGDQSSIREIDDQQQGSDLDDDIRSDNEGSFLSSAGKQRKKRTSGSAKVEPQEPEMKQIDVEIQATPDFDNQETSTGDVLSTKALIIRVYRPVGLEKKTFQCVIHTQGQTYKTNIFTFEKTNTLKVEDVHTPDRGNSRRKLQRSVEPRAKSRNENTPLQEENDINAIDRKQCDEQ</sequence>
<evidence type="ECO:0000256" key="5">
    <source>
        <dbReference type="ARBA" id="ARBA00022679"/>
    </source>
</evidence>
<dbReference type="AlphaFoldDB" id="A0A816CPS6"/>
<dbReference type="GO" id="GO:0005524">
    <property type="term" value="F:ATP binding"/>
    <property type="evidence" value="ECO:0007669"/>
    <property type="project" value="UniProtKB-KW"/>
</dbReference>
<dbReference type="InterPro" id="IPR011009">
    <property type="entry name" value="Kinase-like_dom_sf"/>
</dbReference>
<feature type="compositionally biased region" description="Acidic residues" evidence="12">
    <location>
        <begin position="833"/>
        <end position="844"/>
    </location>
</feature>
<protein>
    <recommendedName>
        <fullName evidence="3">Serine/threonine-protein kinase greatwall</fullName>
        <ecNumber evidence="2">2.7.11.1</ecNumber>
    </recommendedName>
    <alternativeName>
        <fullName evidence="9">Microtubule-associated serine/threonine-protein kinase-like</fullName>
    </alternativeName>
</protein>
<evidence type="ECO:0000313" key="15">
    <source>
        <dbReference type="EMBL" id="CAF1626140.1"/>
    </source>
</evidence>
<evidence type="ECO:0000256" key="3">
    <source>
        <dbReference type="ARBA" id="ARBA00022148"/>
    </source>
</evidence>